<dbReference type="PROSITE" id="PS50110">
    <property type="entry name" value="RESPONSE_REGULATORY"/>
    <property type="match status" value="1"/>
</dbReference>
<gene>
    <name evidence="6" type="ORF">DPM33_03445</name>
</gene>
<evidence type="ECO:0000256" key="3">
    <source>
        <dbReference type="ARBA" id="ARBA00023163"/>
    </source>
</evidence>
<evidence type="ECO:0000256" key="4">
    <source>
        <dbReference type="PROSITE-ProRule" id="PRU00169"/>
    </source>
</evidence>
<keyword evidence="2" id="KW-0805">Transcription regulation</keyword>
<reference evidence="6 7" key="2">
    <citation type="submission" date="2018-07" db="EMBL/GenBank/DDBJ databases">
        <title>Diversity of Mesorhizobium strains in Brazil.</title>
        <authorList>
            <person name="Helene L.C.F."/>
            <person name="Dall'Agnol R."/>
            <person name="Delamuta J.R.M."/>
            <person name="Hungria M."/>
        </authorList>
    </citation>
    <scope>NUCLEOTIDE SEQUENCE [LARGE SCALE GENOMIC DNA]</scope>
    <source>
        <strain evidence="6 7">AC99b</strain>
    </source>
</reference>
<dbReference type="Pfam" id="PF00072">
    <property type="entry name" value="Response_reg"/>
    <property type="match status" value="1"/>
</dbReference>
<dbReference type="Proteomes" id="UP000251558">
    <property type="component" value="Unassembled WGS sequence"/>
</dbReference>
<dbReference type="PANTHER" id="PTHR44591:SF3">
    <property type="entry name" value="RESPONSE REGULATORY DOMAIN-CONTAINING PROTEIN"/>
    <property type="match status" value="1"/>
</dbReference>
<comment type="caution">
    <text evidence="6">The sequence shown here is derived from an EMBL/GenBank/DDBJ whole genome shotgun (WGS) entry which is preliminary data.</text>
</comment>
<proteinExistence type="predicted"/>
<accession>A0A330HWA5</accession>
<dbReference type="InterPro" id="IPR050595">
    <property type="entry name" value="Bact_response_regulator"/>
</dbReference>
<dbReference type="InterPro" id="IPR001789">
    <property type="entry name" value="Sig_transdc_resp-reg_receiver"/>
</dbReference>
<dbReference type="OrthoDB" id="9786548at2"/>
<feature type="modified residue" description="4-aspartylphosphate" evidence="4">
    <location>
        <position position="54"/>
    </location>
</feature>
<keyword evidence="3" id="KW-0804">Transcription</keyword>
<organism evidence="6 7">
    <name type="scientific">Mesorhizobium hawassense</name>
    <dbReference type="NCBI Taxonomy" id="1209954"/>
    <lineage>
        <taxon>Bacteria</taxon>
        <taxon>Pseudomonadati</taxon>
        <taxon>Pseudomonadota</taxon>
        <taxon>Alphaproteobacteria</taxon>
        <taxon>Hyphomicrobiales</taxon>
        <taxon>Phyllobacteriaceae</taxon>
        <taxon>Mesorhizobium</taxon>
    </lineage>
</organism>
<sequence length="124" mass="13411">MPARILYVDDEDDIREIAQMSLELDPGFEVRSSASGIEALTAAAAWQPNLILLDVMMPDMDGPETLKRLGEAPATASIPVVFITARTQTHEVERYLAMGAVGVIAKPFDPMALASEVRKLLSAV</sequence>
<evidence type="ECO:0000259" key="5">
    <source>
        <dbReference type="PROSITE" id="PS50110"/>
    </source>
</evidence>
<dbReference type="GO" id="GO:0000160">
    <property type="term" value="P:phosphorelay signal transduction system"/>
    <property type="evidence" value="ECO:0007669"/>
    <property type="project" value="InterPro"/>
</dbReference>
<dbReference type="RefSeq" id="WP_112095529.1">
    <property type="nucleotide sequence ID" value="NZ_QMBP01000001.1"/>
</dbReference>
<dbReference type="SMART" id="SM00448">
    <property type="entry name" value="REC"/>
    <property type="match status" value="1"/>
</dbReference>
<dbReference type="AlphaFoldDB" id="A0A330HWA5"/>
<keyword evidence="1 4" id="KW-0597">Phosphoprotein</keyword>
<reference evidence="7" key="1">
    <citation type="submission" date="2018-06" db="EMBL/GenBank/DDBJ databases">
        <authorList>
            <person name="Helene L.C."/>
            <person name="Dall'Agnol R."/>
            <person name="Delamuta J.R."/>
            <person name="Hungria M."/>
        </authorList>
    </citation>
    <scope>NUCLEOTIDE SEQUENCE [LARGE SCALE GENOMIC DNA]</scope>
    <source>
        <strain evidence="7">AC99b</strain>
    </source>
</reference>
<evidence type="ECO:0000256" key="2">
    <source>
        <dbReference type="ARBA" id="ARBA00023015"/>
    </source>
</evidence>
<protein>
    <recommendedName>
        <fullName evidence="5">Response regulatory domain-containing protein</fullName>
    </recommendedName>
</protein>
<dbReference type="EMBL" id="QMBP01000001">
    <property type="protein sequence ID" value="RAZ92921.1"/>
    <property type="molecule type" value="Genomic_DNA"/>
</dbReference>
<name>A0A330HWA5_9HYPH</name>
<evidence type="ECO:0000313" key="6">
    <source>
        <dbReference type="EMBL" id="RAZ92921.1"/>
    </source>
</evidence>
<feature type="domain" description="Response regulatory" evidence="5">
    <location>
        <begin position="4"/>
        <end position="121"/>
    </location>
</feature>
<evidence type="ECO:0000313" key="7">
    <source>
        <dbReference type="Proteomes" id="UP000251558"/>
    </source>
</evidence>
<dbReference type="CDD" id="cd17552">
    <property type="entry name" value="REC_RR468-like"/>
    <property type="match status" value="1"/>
</dbReference>
<keyword evidence="7" id="KW-1185">Reference proteome</keyword>
<dbReference type="Gene3D" id="3.40.50.2300">
    <property type="match status" value="1"/>
</dbReference>
<evidence type="ECO:0000256" key="1">
    <source>
        <dbReference type="ARBA" id="ARBA00022553"/>
    </source>
</evidence>
<dbReference type="SUPFAM" id="SSF52172">
    <property type="entry name" value="CheY-like"/>
    <property type="match status" value="1"/>
</dbReference>
<dbReference type="PANTHER" id="PTHR44591">
    <property type="entry name" value="STRESS RESPONSE REGULATOR PROTEIN 1"/>
    <property type="match status" value="1"/>
</dbReference>
<dbReference type="InterPro" id="IPR011006">
    <property type="entry name" value="CheY-like_superfamily"/>
</dbReference>